<evidence type="ECO:0000313" key="5">
    <source>
        <dbReference type="Proteomes" id="UP000036426"/>
    </source>
</evidence>
<proteinExistence type="predicted"/>
<dbReference type="SMART" id="SM00448">
    <property type="entry name" value="REC"/>
    <property type="match status" value="1"/>
</dbReference>
<dbReference type="AlphaFoldDB" id="A0A0J1JCL1"/>
<dbReference type="Pfam" id="PF00072">
    <property type="entry name" value="Response_reg"/>
    <property type="match status" value="1"/>
</dbReference>
<dbReference type="SUPFAM" id="SSF141868">
    <property type="entry name" value="EAL domain-like"/>
    <property type="match status" value="1"/>
</dbReference>
<feature type="domain" description="EAL" evidence="3">
    <location>
        <begin position="139"/>
        <end position="388"/>
    </location>
</feature>
<name>A0A0J1JCL1_9GAMM</name>
<dbReference type="PANTHER" id="PTHR33121:SF79">
    <property type="entry name" value="CYCLIC DI-GMP PHOSPHODIESTERASE PDED-RELATED"/>
    <property type="match status" value="1"/>
</dbReference>
<dbReference type="InterPro" id="IPR001789">
    <property type="entry name" value="Sig_transdc_resp-reg_receiver"/>
</dbReference>
<dbReference type="PATRIC" id="fig|754436.4.peg.3762"/>
<dbReference type="Gene3D" id="3.20.20.450">
    <property type="entry name" value="EAL domain"/>
    <property type="match status" value="1"/>
</dbReference>
<dbReference type="Proteomes" id="UP000036426">
    <property type="component" value="Unassembled WGS sequence"/>
</dbReference>
<organism evidence="4 5">
    <name type="scientific">Photobacterium aphoticum</name>
    <dbReference type="NCBI Taxonomy" id="754436"/>
    <lineage>
        <taxon>Bacteria</taxon>
        <taxon>Pseudomonadati</taxon>
        <taxon>Pseudomonadota</taxon>
        <taxon>Gammaproteobacteria</taxon>
        <taxon>Vibrionales</taxon>
        <taxon>Vibrionaceae</taxon>
        <taxon>Photobacterium</taxon>
    </lineage>
</organism>
<feature type="domain" description="Response regulatory" evidence="2">
    <location>
        <begin position="2"/>
        <end position="124"/>
    </location>
</feature>
<feature type="modified residue" description="4-aspartylphosphate" evidence="1">
    <location>
        <position position="54"/>
    </location>
</feature>
<comment type="caution">
    <text evidence="4">The sequence shown here is derived from an EMBL/GenBank/DDBJ whole genome shotgun (WGS) entry which is preliminary data.</text>
</comment>
<dbReference type="GO" id="GO:0000160">
    <property type="term" value="P:phosphorelay signal transduction system"/>
    <property type="evidence" value="ECO:0007669"/>
    <property type="project" value="InterPro"/>
</dbReference>
<dbReference type="PROSITE" id="PS50883">
    <property type="entry name" value="EAL"/>
    <property type="match status" value="1"/>
</dbReference>
<dbReference type="EMBL" id="LDOV01000032">
    <property type="protein sequence ID" value="KLU99361.1"/>
    <property type="molecule type" value="Genomic_DNA"/>
</dbReference>
<evidence type="ECO:0008006" key="6">
    <source>
        <dbReference type="Google" id="ProtNLM"/>
    </source>
</evidence>
<dbReference type="Pfam" id="PF00563">
    <property type="entry name" value="EAL"/>
    <property type="match status" value="1"/>
</dbReference>
<accession>A0A0J1JCL1</accession>
<dbReference type="OrthoDB" id="9812358at2"/>
<evidence type="ECO:0000259" key="3">
    <source>
        <dbReference type="PROSITE" id="PS50883"/>
    </source>
</evidence>
<keyword evidence="1" id="KW-0597">Phosphoprotein</keyword>
<dbReference type="Gene3D" id="3.40.50.2300">
    <property type="match status" value="1"/>
</dbReference>
<dbReference type="SMART" id="SM00052">
    <property type="entry name" value="EAL"/>
    <property type="match status" value="1"/>
</dbReference>
<protein>
    <recommendedName>
        <fullName evidence="6">Diguanylate phosphodiesterase</fullName>
    </recommendedName>
</protein>
<dbReference type="RefSeq" id="WP_047875786.1">
    <property type="nucleotide sequence ID" value="NZ_BMYC01000026.1"/>
</dbReference>
<evidence type="ECO:0000259" key="2">
    <source>
        <dbReference type="PROSITE" id="PS50110"/>
    </source>
</evidence>
<dbReference type="InterPro" id="IPR050706">
    <property type="entry name" value="Cyclic-di-GMP_PDE-like"/>
</dbReference>
<evidence type="ECO:0000256" key="1">
    <source>
        <dbReference type="PROSITE-ProRule" id="PRU00169"/>
    </source>
</evidence>
<dbReference type="InterPro" id="IPR035919">
    <property type="entry name" value="EAL_sf"/>
</dbReference>
<dbReference type="InterPro" id="IPR001633">
    <property type="entry name" value="EAL_dom"/>
</dbReference>
<evidence type="ECO:0000313" key="4">
    <source>
        <dbReference type="EMBL" id="KLU99361.1"/>
    </source>
</evidence>
<dbReference type="PROSITE" id="PS50110">
    <property type="entry name" value="RESPONSE_REGULATORY"/>
    <property type="match status" value="1"/>
</dbReference>
<dbReference type="PANTHER" id="PTHR33121">
    <property type="entry name" value="CYCLIC DI-GMP PHOSPHODIESTERASE PDEF"/>
    <property type="match status" value="1"/>
</dbReference>
<dbReference type="SUPFAM" id="SSF52172">
    <property type="entry name" value="CheY-like"/>
    <property type="match status" value="1"/>
</dbReference>
<gene>
    <name evidence="4" type="ORF">ABT58_17755</name>
</gene>
<dbReference type="InterPro" id="IPR011006">
    <property type="entry name" value="CheY-like_superfamily"/>
</dbReference>
<dbReference type="CDD" id="cd01948">
    <property type="entry name" value="EAL"/>
    <property type="match status" value="1"/>
</dbReference>
<dbReference type="GO" id="GO:0071111">
    <property type="term" value="F:cyclic-guanylate-specific phosphodiesterase activity"/>
    <property type="evidence" value="ECO:0007669"/>
    <property type="project" value="InterPro"/>
</dbReference>
<sequence length="400" mass="44214">MKILLIEDHPFQQQVLTNQIKQAGNGVYQVVCAASGKAALALMGTHKPDLLICDLNMPEMDGVAFLSHLAQQQYQGGIIISSAATPAVLRSVGKMCANYQLDLLGTLSKPTTLDNLRTLLTKAEQLKRQAAPRQVLAPHQLSEADILQALEHGWLIPYYQPIVDIQTSQWDSCEALIRMQHPTLGLLTPVHFLPLLTAMGKDAELAMSTLRYTLAHLPALQGRRVAINITPQTLIAQGFVDNVIALLKEYPNMNQLISFEITESDALENADQGLEAASRLGIYGFRLSIDDFGTGYSSLKQLDLLPFESLKIDMSFIQALPVNRTAQAIVEASLLLANRLSLDTIAEGIEEDQQWQLLHQMQCQKAQGYFIGKPMPIQHLVGWHLNWQAQQATTLTPIPI</sequence>
<reference evidence="4 5" key="1">
    <citation type="submission" date="2015-05" db="EMBL/GenBank/DDBJ databases">
        <title>Photobacterium galathea sp. nov.</title>
        <authorList>
            <person name="Machado H."/>
            <person name="Gram L."/>
        </authorList>
    </citation>
    <scope>NUCLEOTIDE SEQUENCE [LARGE SCALE GENOMIC DNA]</scope>
    <source>
        <strain evidence="4 5">DSM 25995</strain>
    </source>
</reference>
<keyword evidence="5" id="KW-1185">Reference proteome</keyword>